<dbReference type="EMBL" id="BPVZ01000227">
    <property type="protein sequence ID" value="GKV47389.1"/>
    <property type="molecule type" value="Genomic_DNA"/>
</dbReference>
<proteinExistence type="predicted"/>
<dbReference type="InterPro" id="IPR025315">
    <property type="entry name" value="DUF4220"/>
</dbReference>
<dbReference type="PANTHER" id="PTHR31325">
    <property type="entry name" value="OS01G0798800 PROTEIN-RELATED"/>
    <property type="match status" value="1"/>
</dbReference>
<keyword evidence="2" id="KW-0472">Membrane</keyword>
<feature type="domain" description="DUF4220" evidence="3">
    <location>
        <begin position="55"/>
        <end position="393"/>
    </location>
</feature>
<keyword evidence="5" id="KW-1185">Reference proteome</keyword>
<name>A0AAV5MCE3_9ROSI</name>
<feature type="transmembrane region" description="Helical" evidence="2">
    <location>
        <begin position="116"/>
        <end position="134"/>
    </location>
</feature>
<feature type="transmembrane region" description="Helical" evidence="2">
    <location>
        <begin position="50"/>
        <end position="73"/>
    </location>
</feature>
<comment type="caution">
    <text evidence="4">The sequence shown here is derived from an EMBL/GenBank/DDBJ whole genome shotgun (WGS) entry which is preliminary data.</text>
</comment>
<accession>A0AAV5MCE3</accession>
<dbReference type="Proteomes" id="UP001054252">
    <property type="component" value="Unassembled WGS sequence"/>
</dbReference>
<organism evidence="4 5">
    <name type="scientific">Rubroshorea leprosula</name>
    <dbReference type="NCBI Taxonomy" id="152421"/>
    <lineage>
        <taxon>Eukaryota</taxon>
        <taxon>Viridiplantae</taxon>
        <taxon>Streptophyta</taxon>
        <taxon>Embryophyta</taxon>
        <taxon>Tracheophyta</taxon>
        <taxon>Spermatophyta</taxon>
        <taxon>Magnoliopsida</taxon>
        <taxon>eudicotyledons</taxon>
        <taxon>Gunneridae</taxon>
        <taxon>Pentapetalae</taxon>
        <taxon>rosids</taxon>
        <taxon>malvids</taxon>
        <taxon>Malvales</taxon>
        <taxon>Dipterocarpaceae</taxon>
        <taxon>Rubroshorea</taxon>
    </lineage>
</organism>
<feature type="transmembrane region" description="Helical" evidence="2">
    <location>
        <begin position="88"/>
        <end position="109"/>
    </location>
</feature>
<gene>
    <name evidence="4" type="ORF">SLEP1_g54296</name>
</gene>
<feature type="region of interest" description="Disordered" evidence="1">
    <location>
        <begin position="516"/>
        <end position="559"/>
    </location>
</feature>
<feature type="transmembrane region" description="Helical" evidence="2">
    <location>
        <begin position="277"/>
        <end position="297"/>
    </location>
</feature>
<evidence type="ECO:0000313" key="4">
    <source>
        <dbReference type="EMBL" id="GKV47389.1"/>
    </source>
</evidence>
<feature type="transmembrane region" description="Helical" evidence="2">
    <location>
        <begin position="20"/>
        <end position="38"/>
    </location>
</feature>
<reference evidence="4 5" key="1">
    <citation type="journal article" date="2021" name="Commun. Biol.">
        <title>The genome of Shorea leprosula (Dipterocarpaceae) highlights the ecological relevance of drought in aseasonal tropical rainforests.</title>
        <authorList>
            <person name="Ng K.K.S."/>
            <person name="Kobayashi M.J."/>
            <person name="Fawcett J.A."/>
            <person name="Hatakeyama M."/>
            <person name="Paape T."/>
            <person name="Ng C.H."/>
            <person name="Ang C.C."/>
            <person name="Tnah L.H."/>
            <person name="Lee C.T."/>
            <person name="Nishiyama T."/>
            <person name="Sese J."/>
            <person name="O'Brien M.J."/>
            <person name="Copetti D."/>
            <person name="Mohd Noor M.I."/>
            <person name="Ong R.C."/>
            <person name="Putra M."/>
            <person name="Sireger I.Z."/>
            <person name="Indrioko S."/>
            <person name="Kosugi Y."/>
            <person name="Izuno A."/>
            <person name="Isagi Y."/>
            <person name="Lee S.L."/>
            <person name="Shimizu K.K."/>
        </authorList>
    </citation>
    <scope>NUCLEOTIDE SEQUENCE [LARGE SCALE GENOMIC DNA]</scope>
    <source>
        <strain evidence="4">214</strain>
    </source>
</reference>
<sequence>MSSYVIEEAKKLWATWNIRVFIIVSLSVQVFLILSAPLRKTTGKKTGKCVYLLIWSVYLLADWVAGFAIGLIVSKQIKSPTESSDIQVFWAPFLLLHLGGPDTITSFALEDNEFWVRHLLGLLLQIGSTAYVFVKSLPENKLWLPTILVFVAGIIKYAERNRAFYLASFDHLGDGWMPSEWGDELPVPGEFRTMDKPMQKIKKSLESILWTAVHHFGTIKMTLVGPFFSPDQCSDIRETFLQLKTSSCVLQVLEIELSLLYEVLHTKLPVVGCMIGYIFRFVTLSCILGALLSFSLFKKHYKLGQFDIWLTYGLLIGALLLEFISIILLSFSDWILVAHSRCRESRCFNKCRSFIKSCRSFIKSCRSRSDDKSRSDYKRRWSRAVSQLNFITYHVKYSPALLKDIADLLDIRVLFDTIKGILCLSFKDFKEDQEWCFIFKEVKRLSKSLIAGDAPRPIGLEASRAWRANRKRALEKFRNSTDIINIVEELDYTKSVLTWHIATEICYQQEGLEQRSKSGTEVGTREGTGTKEGQTSGSGTGEGQNSGSGTEEGQKPTSEDFNHKEMCKLLSDYMFYLLVMQPAMMAAVTVSWKIVFEDTLAETESLVSRTSISNTSNEILRLIPKIGNRKRDLDRSVLFAASALANQLKKSYPWKSMSKVWVHLMCFAAINSRPQVHAQQPSKGGELLTFVWLLMNHLGVGTQFSSHY</sequence>
<keyword evidence="2" id="KW-0812">Transmembrane</keyword>
<feature type="compositionally biased region" description="Gly residues" evidence="1">
    <location>
        <begin position="536"/>
        <end position="546"/>
    </location>
</feature>
<feature type="transmembrane region" description="Helical" evidence="2">
    <location>
        <begin position="309"/>
        <end position="336"/>
    </location>
</feature>
<dbReference type="Pfam" id="PF13968">
    <property type="entry name" value="DUF4220"/>
    <property type="match status" value="1"/>
</dbReference>
<dbReference type="InterPro" id="IPR007658">
    <property type="entry name" value="DUF594"/>
</dbReference>
<evidence type="ECO:0000256" key="2">
    <source>
        <dbReference type="SAM" id="Phobius"/>
    </source>
</evidence>
<evidence type="ECO:0000256" key="1">
    <source>
        <dbReference type="SAM" id="MobiDB-lite"/>
    </source>
</evidence>
<keyword evidence="2" id="KW-1133">Transmembrane helix</keyword>
<dbReference type="Pfam" id="PF04578">
    <property type="entry name" value="DUF594"/>
    <property type="match status" value="1"/>
</dbReference>
<dbReference type="AlphaFoldDB" id="A0AAV5MCE3"/>
<protein>
    <recommendedName>
        <fullName evidence="3">DUF4220 domain-containing protein</fullName>
    </recommendedName>
</protein>
<evidence type="ECO:0000259" key="3">
    <source>
        <dbReference type="Pfam" id="PF13968"/>
    </source>
</evidence>
<evidence type="ECO:0000313" key="5">
    <source>
        <dbReference type="Proteomes" id="UP001054252"/>
    </source>
</evidence>
<feature type="compositionally biased region" description="Low complexity" evidence="1">
    <location>
        <begin position="519"/>
        <end position="535"/>
    </location>
</feature>